<evidence type="ECO:0000259" key="1">
    <source>
        <dbReference type="Pfam" id="PF14040"/>
    </source>
</evidence>
<evidence type="ECO:0000313" key="3">
    <source>
        <dbReference type="Proteomes" id="UP000618795"/>
    </source>
</evidence>
<proteinExistence type="predicted"/>
<dbReference type="InterPro" id="IPR029476">
    <property type="entry name" value="DNase_NucA_NucB"/>
</dbReference>
<evidence type="ECO:0000313" key="2">
    <source>
        <dbReference type="EMBL" id="GGV28683.1"/>
    </source>
</evidence>
<dbReference type="Proteomes" id="UP000618795">
    <property type="component" value="Unassembled WGS sequence"/>
</dbReference>
<dbReference type="Pfam" id="PF14040">
    <property type="entry name" value="DNase_NucA_NucB"/>
    <property type="match status" value="1"/>
</dbReference>
<accession>A0A918ILE7</accession>
<keyword evidence="3" id="KW-1185">Reference proteome</keyword>
<name>A0A918ILE7_9ACTN</name>
<protein>
    <recommendedName>
        <fullName evidence="1">Deoxyribonuclease NucA/NucB domain-containing protein</fullName>
    </recommendedName>
</protein>
<dbReference type="RefSeq" id="WP_229854816.1">
    <property type="nucleotide sequence ID" value="NZ_BMTD01000034.1"/>
</dbReference>
<comment type="caution">
    <text evidence="2">The sequence shown here is derived from an EMBL/GenBank/DDBJ whole genome shotgun (WGS) entry which is preliminary data.</text>
</comment>
<gene>
    <name evidence="2" type="ORF">GCM10010260_81500</name>
</gene>
<feature type="domain" description="Deoxyribonuclease NucA/NucB" evidence="1">
    <location>
        <begin position="57"/>
        <end position="133"/>
    </location>
</feature>
<reference evidence="2" key="1">
    <citation type="journal article" date="2014" name="Int. J. Syst. Evol. Microbiol.">
        <title>Complete genome sequence of Corynebacterium casei LMG S-19264T (=DSM 44701T), isolated from a smear-ripened cheese.</title>
        <authorList>
            <consortium name="US DOE Joint Genome Institute (JGI-PGF)"/>
            <person name="Walter F."/>
            <person name="Albersmeier A."/>
            <person name="Kalinowski J."/>
            <person name="Ruckert C."/>
        </authorList>
    </citation>
    <scope>NUCLEOTIDE SEQUENCE</scope>
    <source>
        <strain evidence="2">JCM 4369</strain>
    </source>
</reference>
<organism evidence="2 3">
    <name type="scientific">Streptomyces filipinensis</name>
    <dbReference type="NCBI Taxonomy" id="66887"/>
    <lineage>
        <taxon>Bacteria</taxon>
        <taxon>Bacillati</taxon>
        <taxon>Actinomycetota</taxon>
        <taxon>Actinomycetes</taxon>
        <taxon>Kitasatosporales</taxon>
        <taxon>Streptomycetaceae</taxon>
        <taxon>Streptomyces</taxon>
    </lineage>
</organism>
<dbReference type="EMBL" id="BMTD01000034">
    <property type="protein sequence ID" value="GGV28683.1"/>
    <property type="molecule type" value="Genomic_DNA"/>
</dbReference>
<reference evidence="2" key="2">
    <citation type="submission" date="2020-09" db="EMBL/GenBank/DDBJ databases">
        <authorList>
            <person name="Sun Q."/>
            <person name="Ohkuma M."/>
        </authorList>
    </citation>
    <scope>NUCLEOTIDE SEQUENCE</scope>
    <source>
        <strain evidence="2">JCM 4369</strain>
    </source>
</reference>
<dbReference type="AlphaFoldDB" id="A0A918ILE7"/>
<sequence length="137" mass="15664">MFTQARVELVMSKKDTSVKESAPHTYDALYRPERTFPCWVGKTVPGTKEPLHRLVDKEKQRQNRKHSIKECQKVWGDYSGTDLQCDEYPFAPTKEGSTKGDDRFSVHLIDGEDNETGGRRLDRMYTLNRVVDGAPSA</sequence>